<dbReference type="InterPro" id="IPR006171">
    <property type="entry name" value="TOPRIM_dom"/>
</dbReference>
<evidence type="ECO:0000256" key="14">
    <source>
        <dbReference type="PIRSR" id="PIRSR002811-1"/>
    </source>
</evidence>
<dbReference type="GO" id="GO:0003899">
    <property type="term" value="F:DNA-directed RNA polymerase activity"/>
    <property type="evidence" value="ECO:0007669"/>
    <property type="project" value="UniProtKB-UniRule"/>
</dbReference>
<evidence type="ECO:0000313" key="16">
    <source>
        <dbReference type="EMBL" id="MBS5520223.1"/>
    </source>
</evidence>
<keyword evidence="1 12" id="KW-0240">DNA-directed RNA polymerase</keyword>
<evidence type="ECO:0000256" key="11">
    <source>
        <dbReference type="ARBA" id="ARBA00023163"/>
    </source>
</evidence>
<dbReference type="Pfam" id="PF01807">
    <property type="entry name" value="Zn_ribbon_DnaG"/>
    <property type="match status" value="1"/>
</dbReference>
<evidence type="ECO:0000256" key="7">
    <source>
        <dbReference type="ARBA" id="ARBA00022771"/>
    </source>
</evidence>
<organism evidence="16 17">
    <name type="scientific">Acidaminococcus intestini</name>
    <dbReference type="NCBI Taxonomy" id="187327"/>
    <lineage>
        <taxon>Bacteria</taxon>
        <taxon>Bacillati</taxon>
        <taxon>Bacillota</taxon>
        <taxon>Negativicutes</taxon>
        <taxon>Acidaminococcales</taxon>
        <taxon>Acidaminococcaceae</taxon>
        <taxon>Acidaminococcus</taxon>
    </lineage>
</organism>
<dbReference type="SUPFAM" id="SSF56731">
    <property type="entry name" value="DNA primase core"/>
    <property type="match status" value="1"/>
</dbReference>
<dbReference type="NCBIfam" id="TIGR01391">
    <property type="entry name" value="dnaG"/>
    <property type="match status" value="1"/>
</dbReference>
<comment type="domain">
    <text evidence="12">Contains an N-terminal zinc-binding domain, a central core domain that contains the primase activity, and a C-terminal DnaB-binding domain.</text>
</comment>
<dbReference type="InterPro" id="IPR050219">
    <property type="entry name" value="DnaG_primase"/>
</dbReference>
<dbReference type="GO" id="GO:0005737">
    <property type="term" value="C:cytoplasm"/>
    <property type="evidence" value="ECO:0007669"/>
    <property type="project" value="TreeGrafter"/>
</dbReference>
<feature type="zinc finger region" description="CHC2-type" evidence="12 14">
    <location>
        <begin position="42"/>
        <end position="66"/>
    </location>
</feature>
<evidence type="ECO:0000256" key="3">
    <source>
        <dbReference type="ARBA" id="ARBA00022679"/>
    </source>
</evidence>
<dbReference type="GO" id="GO:0000428">
    <property type="term" value="C:DNA-directed RNA polymerase complex"/>
    <property type="evidence" value="ECO:0007669"/>
    <property type="project" value="UniProtKB-KW"/>
</dbReference>
<keyword evidence="7 12" id="KW-0863">Zinc-finger</keyword>
<evidence type="ECO:0000313" key="17">
    <source>
        <dbReference type="Proteomes" id="UP000754226"/>
    </source>
</evidence>
<dbReference type="InterPro" id="IPR036977">
    <property type="entry name" value="DNA_primase_Znf_CHC2"/>
</dbReference>
<dbReference type="Gene3D" id="3.90.980.10">
    <property type="entry name" value="DNA primase, catalytic core, N-terminal domain"/>
    <property type="match status" value="1"/>
</dbReference>
<protein>
    <recommendedName>
        <fullName evidence="12 13">DNA primase</fullName>
        <ecNumber evidence="12">2.7.7.101</ecNumber>
    </recommendedName>
</protein>
<dbReference type="GO" id="GO:0003677">
    <property type="term" value="F:DNA binding"/>
    <property type="evidence" value="ECO:0007669"/>
    <property type="project" value="UniProtKB-KW"/>
</dbReference>
<dbReference type="FunFam" id="3.90.580.10:FF:000001">
    <property type="entry name" value="DNA primase"/>
    <property type="match status" value="1"/>
</dbReference>
<dbReference type="InterPro" id="IPR034151">
    <property type="entry name" value="TOPRIM_DnaG_bac"/>
</dbReference>
<evidence type="ECO:0000256" key="4">
    <source>
        <dbReference type="ARBA" id="ARBA00022695"/>
    </source>
</evidence>
<dbReference type="InterPro" id="IPR002694">
    <property type="entry name" value="Znf_CHC2"/>
</dbReference>
<keyword evidence="5 12" id="KW-0235">DNA replication</keyword>
<dbReference type="PANTHER" id="PTHR30313">
    <property type="entry name" value="DNA PRIMASE"/>
    <property type="match status" value="1"/>
</dbReference>
<name>A0A943I609_9FIRM</name>
<evidence type="ECO:0000256" key="6">
    <source>
        <dbReference type="ARBA" id="ARBA00022723"/>
    </source>
</evidence>
<keyword evidence="8 12" id="KW-0862">Zinc</keyword>
<dbReference type="SMART" id="SM00493">
    <property type="entry name" value="TOPRIM"/>
    <property type="match status" value="1"/>
</dbReference>
<dbReference type="HAMAP" id="MF_00974">
    <property type="entry name" value="DNA_primase_DnaG"/>
    <property type="match status" value="1"/>
</dbReference>
<keyword evidence="11 12" id="KW-0804">Transcription</keyword>
<dbReference type="InterPro" id="IPR019475">
    <property type="entry name" value="DNA_primase_DnaB-bd"/>
</dbReference>
<feature type="domain" description="Toprim" evidence="15">
    <location>
        <begin position="264"/>
        <end position="343"/>
    </location>
</feature>
<dbReference type="InterPro" id="IPR037068">
    <property type="entry name" value="DNA_primase_core_N_sf"/>
</dbReference>
<evidence type="ECO:0000256" key="5">
    <source>
        <dbReference type="ARBA" id="ARBA00022705"/>
    </source>
</evidence>
<evidence type="ECO:0000256" key="1">
    <source>
        <dbReference type="ARBA" id="ARBA00022478"/>
    </source>
</evidence>
<dbReference type="Proteomes" id="UP000754226">
    <property type="component" value="Unassembled WGS sequence"/>
</dbReference>
<evidence type="ECO:0000256" key="2">
    <source>
        <dbReference type="ARBA" id="ARBA00022515"/>
    </source>
</evidence>
<evidence type="ECO:0000256" key="13">
    <source>
        <dbReference type="PIRNR" id="PIRNR002811"/>
    </source>
</evidence>
<keyword evidence="4 12" id="KW-0548">Nucleotidyltransferase</keyword>
<proteinExistence type="inferred from homology"/>
<dbReference type="FunFam" id="3.40.1360.10:FF:000002">
    <property type="entry name" value="DNA primase"/>
    <property type="match status" value="1"/>
</dbReference>
<evidence type="ECO:0000256" key="12">
    <source>
        <dbReference type="HAMAP-Rule" id="MF_00974"/>
    </source>
</evidence>
<evidence type="ECO:0000256" key="10">
    <source>
        <dbReference type="ARBA" id="ARBA00023125"/>
    </source>
</evidence>
<keyword evidence="2 12" id="KW-0639">Primosome</keyword>
<dbReference type="Gene3D" id="1.10.860.10">
    <property type="entry name" value="DNAb Helicase, Chain A"/>
    <property type="match status" value="1"/>
</dbReference>
<comment type="function">
    <text evidence="12 13">RNA polymerase that catalyzes the synthesis of short RNA molecules used as primers for DNA polymerase during DNA replication.</text>
</comment>
<dbReference type="InterPro" id="IPR013264">
    <property type="entry name" value="DNAG_N"/>
</dbReference>
<comment type="catalytic activity">
    <reaction evidence="12">
        <text>ssDNA + n NTP = ssDNA/pppN(pN)n-1 hybrid + (n-1) diphosphate.</text>
        <dbReference type="EC" id="2.7.7.101"/>
    </reaction>
</comment>
<evidence type="ECO:0000256" key="8">
    <source>
        <dbReference type="ARBA" id="ARBA00022833"/>
    </source>
</evidence>
<dbReference type="PANTHER" id="PTHR30313:SF2">
    <property type="entry name" value="DNA PRIMASE"/>
    <property type="match status" value="1"/>
</dbReference>
<keyword evidence="9" id="KW-0460">Magnesium</keyword>
<dbReference type="Pfam" id="PF10410">
    <property type="entry name" value="DnaB_bind"/>
    <property type="match status" value="1"/>
</dbReference>
<dbReference type="GO" id="GO:0008270">
    <property type="term" value="F:zinc ion binding"/>
    <property type="evidence" value="ECO:0007669"/>
    <property type="project" value="UniProtKB-UniRule"/>
</dbReference>
<dbReference type="PIRSF" id="PIRSF002811">
    <property type="entry name" value="DnaG"/>
    <property type="match status" value="1"/>
</dbReference>
<dbReference type="Gene3D" id="3.40.1360.10">
    <property type="match status" value="1"/>
</dbReference>
<reference evidence="16" key="1">
    <citation type="submission" date="2021-02" db="EMBL/GenBank/DDBJ databases">
        <title>Infant gut strain persistence is associated with maternal origin, phylogeny, and functional potential including surface adhesion and iron acquisition.</title>
        <authorList>
            <person name="Lou Y.C."/>
        </authorList>
    </citation>
    <scope>NUCLEOTIDE SEQUENCE</scope>
    <source>
        <strain evidence="16">L3_106_000M1_dasL3_106_000M1_concoct_15</strain>
    </source>
</reference>
<dbReference type="InterPro" id="IPR006295">
    <property type="entry name" value="DNA_primase_DnaG"/>
</dbReference>
<dbReference type="GO" id="GO:0006269">
    <property type="term" value="P:DNA replication, synthesis of primer"/>
    <property type="evidence" value="ECO:0007669"/>
    <property type="project" value="UniProtKB-UniRule"/>
</dbReference>
<comment type="caution">
    <text evidence="16">The sequence shown here is derived from an EMBL/GenBank/DDBJ whole genome shotgun (WGS) entry which is preliminary data.</text>
</comment>
<dbReference type="InterPro" id="IPR030846">
    <property type="entry name" value="DnaG_bac"/>
</dbReference>
<evidence type="ECO:0000259" key="15">
    <source>
        <dbReference type="PROSITE" id="PS50880"/>
    </source>
</evidence>
<keyword evidence="3 12" id="KW-0808">Transferase</keyword>
<dbReference type="EMBL" id="JAGZCZ010000009">
    <property type="protein sequence ID" value="MBS5520223.1"/>
    <property type="molecule type" value="Genomic_DNA"/>
</dbReference>
<keyword evidence="6 12" id="KW-0479">Metal-binding</keyword>
<dbReference type="Gene3D" id="3.90.580.10">
    <property type="entry name" value="Zinc finger, CHC2-type domain"/>
    <property type="match status" value="1"/>
</dbReference>
<comment type="similarity">
    <text evidence="12 13">Belongs to the DnaG primase family.</text>
</comment>
<keyword evidence="10 12" id="KW-0238">DNA-binding</keyword>
<comment type="subunit">
    <text evidence="12">Monomer. Interacts with DnaB.</text>
</comment>
<dbReference type="Pfam" id="PF13155">
    <property type="entry name" value="Toprim_2"/>
    <property type="match status" value="1"/>
</dbReference>
<dbReference type="SMART" id="SM00400">
    <property type="entry name" value="ZnF_CHCC"/>
    <property type="match status" value="1"/>
</dbReference>
<dbReference type="EC" id="2.7.7.101" evidence="12"/>
<gene>
    <name evidence="12 16" type="primary">dnaG</name>
    <name evidence="16" type="ORF">KHX13_07870</name>
</gene>
<comment type="cofactor">
    <cofactor evidence="12 13 14">
        <name>Zn(2+)</name>
        <dbReference type="ChEBI" id="CHEBI:29105"/>
    </cofactor>
    <text evidence="12 13 14">Binds 1 zinc ion per monomer.</text>
</comment>
<dbReference type="GO" id="GO:1990077">
    <property type="term" value="C:primosome complex"/>
    <property type="evidence" value="ECO:0007669"/>
    <property type="project" value="UniProtKB-KW"/>
</dbReference>
<accession>A0A943I609</accession>
<dbReference type="PROSITE" id="PS50880">
    <property type="entry name" value="TOPRIM"/>
    <property type="match status" value="1"/>
</dbReference>
<sequence length="605" mass="68035">MEDLKEKYESFKEQVRQAADIVSVVSETVDLKKKGRRFWGCCPFHSEKTPSFTVNPEKGFFHCFGCGAGGDVFTFVMKRDHVSFVEAERILANKYGIPIPEPEKTAEEIRREQEEKEIFGTNELAARFFHACLTKTQYGKEGLTYLAGRGIGMDIVESFELGLAPPDAQTFHKALEKRGIPEKTLLKAGLVGQSDSGRIYDKFRERVMIPIKNPRGKVVGFTGRILRKDASPAKYMNTPETSWFHKGRLLFGMDRALPSIRKRRQALIVEGHMDAISLHAAGITWAVASMGTAFTEYQAKLLKRVTPEVIFCFDSDNAGRSAAMRSIPIALAVGLECRVMHVTDGKDPDEFIRKEGQDAFLALMNQAKGGIDYEVDTVLSRSDVTTLSGKVGAVSEILPFFKDCRSDVEVGERIRDLSRRLVLDEGEIRSEYQKLVRPNGSGRSFNPEWLLQKKVAIESPTQQAERGVLYALLMGEEIAPDQAGFAHTDAFSTAARRAIFTSYCARKGAGTFHEGRDLFEDVNEEGAAELSTILASTIPKETLPEVLRDCLFRLQTATLEKEYERHSELAQRYEKEGNEKFLEELQECRRIRMEIRNLRSAGPIR</sequence>
<dbReference type="Pfam" id="PF08275">
    <property type="entry name" value="DNAG_N"/>
    <property type="match status" value="1"/>
</dbReference>
<dbReference type="CDD" id="cd03364">
    <property type="entry name" value="TOPRIM_DnaG_primases"/>
    <property type="match status" value="1"/>
</dbReference>
<dbReference type="AlphaFoldDB" id="A0A943I609"/>
<dbReference type="SUPFAM" id="SSF57783">
    <property type="entry name" value="Zinc beta-ribbon"/>
    <property type="match status" value="1"/>
</dbReference>
<evidence type="ECO:0000256" key="9">
    <source>
        <dbReference type="ARBA" id="ARBA00022842"/>
    </source>
</evidence>
<dbReference type="InterPro" id="IPR016136">
    <property type="entry name" value="DNA_helicase_N/primase_C"/>
</dbReference>